<dbReference type="Proteomes" id="UP001142400">
    <property type="component" value="Unassembled WGS sequence"/>
</dbReference>
<comment type="caution">
    <text evidence="5">The sequence shown here is derived from an EMBL/GenBank/DDBJ whole genome shotgun (WGS) entry which is preliminary data.</text>
</comment>
<keyword evidence="1" id="KW-0547">Nucleotide-binding</keyword>
<evidence type="ECO:0000259" key="4">
    <source>
        <dbReference type="Pfam" id="PF13191"/>
    </source>
</evidence>
<dbReference type="Gene3D" id="3.40.50.300">
    <property type="entry name" value="P-loop containing nucleotide triphosphate hydrolases"/>
    <property type="match status" value="1"/>
</dbReference>
<gene>
    <name evidence="5" type="ORF">NQU54_40485</name>
</gene>
<feature type="domain" description="Orc1-like AAA ATPase" evidence="4">
    <location>
        <begin position="44"/>
        <end position="204"/>
    </location>
</feature>
<protein>
    <submittedName>
        <fullName evidence="5">AAA family ATPase</fullName>
    </submittedName>
</protein>
<dbReference type="SUPFAM" id="SSF52540">
    <property type="entry name" value="P-loop containing nucleoside triphosphate hydrolases"/>
    <property type="match status" value="1"/>
</dbReference>
<dbReference type="PANTHER" id="PTHR16305">
    <property type="entry name" value="TESTICULAR SOLUBLE ADENYLYL CYCLASE"/>
    <property type="match status" value="1"/>
</dbReference>
<keyword evidence="6" id="KW-1185">Reference proteome</keyword>
<sequence>MPVSLMECHDSTAGAGRPAIGFRRDQEDRGGEGGRGPGGSPPDLVERDNILAGLGRLLADASRGKGQLAVVDGPLGTGKSRLVHEFLEALEPGGVRVLRATASLREHLLPFGVVTQLFHGMTIPPPGRDRVRELLASAVEQTVIEGELTDGDWEVQVVDAFQKLTMELAHLSETTPLVICVDNAHYLDPPSLHFLAGLVPWLHSARILLLITDDHTLRWPRSPLLAGLLSQSPNAHRIAVRPLSRRGVDALAIRLLGPHTASPRLTAELHRVSGGNPLAVQALIIDQQAGGACYPEGYGQALLDLVAHSRPSMPAVVRALAVLGGAAPVADVARLAGVDATVTGWALHALVSAGLLTQGHAFRHPVAATAVLDDMPADSRAALHRAAAELLHEAGAPALTVAGQLMAAGDPDADCATEVLVAASDEALATGDVGTALSCLDLAQRTRADAPTAARIRARLSRLEWQLKPQVAVRHLRPQLGDFTAGHLDRREVSELVLGLVRAGALDELTALLDALRTRAHQGIGPGTEDLRPLTNWAAMAYPLHTGLRKLAHSVGATLPPAPTPPSGAAQE</sequence>
<dbReference type="AlphaFoldDB" id="A0A9X2M4E7"/>
<dbReference type="EMBL" id="JANIIC010000071">
    <property type="protein sequence ID" value="MCQ8835162.1"/>
    <property type="molecule type" value="Genomic_DNA"/>
</dbReference>
<evidence type="ECO:0000256" key="1">
    <source>
        <dbReference type="ARBA" id="ARBA00022741"/>
    </source>
</evidence>
<organism evidence="5 6">
    <name type="scientific">Streptomyces malaysiensis subsp. samsunensis</name>
    <dbReference type="NCBI Taxonomy" id="459658"/>
    <lineage>
        <taxon>Bacteria</taxon>
        <taxon>Bacillati</taxon>
        <taxon>Actinomycetota</taxon>
        <taxon>Actinomycetes</taxon>
        <taxon>Kitasatosporales</taxon>
        <taxon>Streptomycetaceae</taxon>
        <taxon>Streptomyces</taxon>
        <taxon>Streptomyces violaceusniger group</taxon>
    </lineage>
</organism>
<reference evidence="5" key="1">
    <citation type="submission" date="2022-06" db="EMBL/GenBank/DDBJ databases">
        <title>WGS of actinobacteria.</title>
        <authorList>
            <person name="Thawai C."/>
        </authorList>
    </citation>
    <scope>NUCLEOTIDE SEQUENCE</scope>
    <source>
        <strain evidence="5">DSM 42010</strain>
    </source>
</reference>
<dbReference type="GO" id="GO:0005737">
    <property type="term" value="C:cytoplasm"/>
    <property type="evidence" value="ECO:0007669"/>
    <property type="project" value="TreeGrafter"/>
</dbReference>
<feature type="compositionally biased region" description="Basic and acidic residues" evidence="3">
    <location>
        <begin position="22"/>
        <end position="32"/>
    </location>
</feature>
<evidence type="ECO:0000256" key="3">
    <source>
        <dbReference type="SAM" id="MobiDB-lite"/>
    </source>
</evidence>
<keyword evidence="2" id="KW-0067">ATP-binding</keyword>
<dbReference type="RefSeq" id="WP_257635349.1">
    <property type="nucleotide sequence ID" value="NZ_JANIIC010000071.1"/>
</dbReference>
<proteinExistence type="predicted"/>
<dbReference type="InterPro" id="IPR041664">
    <property type="entry name" value="AAA_16"/>
</dbReference>
<dbReference type="GO" id="GO:0005524">
    <property type="term" value="F:ATP binding"/>
    <property type="evidence" value="ECO:0007669"/>
    <property type="project" value="UniProtKB-KW"/>
</dbReference>
<dbReference type="GO" id="GO:0004016">
    <property type="term" value="F:adenylate cyclase activity"/>
    <property type="evidence" value="ECO:0007669"/>
    <property type="project" value="TreeGrafter"/>
</dbReference>
<dbReference type="InterPro" id="IPR027417">
    <property type="entry name" value="P-loop_NTPase"/>
</dbReference>
<evidence type="ECO:0000313" key="5">
    <source>
        <dbReference type="EMBL" id="MCQ8835162.1"/>
    </source>
</evidence>
<accession>A0A9X2M4E7</accession>
<dbReference type="PANTHER" id="PTHR16305:SF35">
    <property type="entry name" value="TRANSCRIPTIONAL ACTIVATOR DOMAIN"/>
    <property type="match status" value="1"/>
</dbReference>
<evidence type="ECO:0000313" key="6">
    <source>
        <dbReference type="Proteomes" id="UP001142400"/>
    </source>
</evidence>
<feature type="region of interest" description="Disordered" evidence="3">
    <location>
        <begin position="1"/>
        <end position="44"/>
    </location>
</feature>
<evidence type="ECO:0000256" key="2">
    <source>
        <dbReference type="ARBA" id="ARBA00022840"/>
    </source>
</evidence>
<dbReference type="Pfam" id="PF13191">
    <property type="entry name" value="AAA_16"/>
    <property type="match status" value="1"/>
</dbReference>
<name>A0A9X2M4E7_STRMQ</name>